<dbReference type="InterPro" id="IPR011006">
    <property type="entry name" value="CheY-like_superfamily"/>
</dbReference>
<dbReference type="AlphaFoldDB" id="A0A2P8FJR9"/>
<accession>A0A2P8FJR9</accession>
<evidence type="ECO:0000256" key="1">
    <source>
        <dbReference type="ARBA" id="ARBA00022553"/>
    </source>
</evidence>
<sequence>MDDRSPFHPMTAPTAQRPLLGMTILVVEDSRFACEALRLMCLRSGARIRHADCLASARRHLQIYRPTVAIIDLGLPDGSGIDLIKELAQAAPRVDVILGMSGDDFADTAVDAAGADGFLAKPIASLAGFQQAILRHLPPERRPTGPRIVNDERISPDPVAYRDDLVHAADALQEDSEENTIDYVTQFLGGIARSAQDTSLLHVVEAISRARRAGEMPISEVARLNGMVRDRIAQTAAI</sequence>
<protein>
    <submittedName>
        <fullName evidence="4">Response regulator receiver domain-containing protein</fullName>
    </submittedName>
</protein>
<evidence type="ECO:0000313" key="5">
    <source>
        <dbReference type="Proteomes" id="UP000240418"/>
    </source>
</evidence>
<dbReference type="PROSITE" id="PS50110">
    <property type="entry name" value="RESPONSE_REGULATORY"/>
    <property type="match status" value="1"/>
</dbReference>
<keyword evidence="5" id="KW-1185">Reference proteome</keyword>
<dbReference type="PANTHER" id="PTHR44591">
    <property type="entry name" value="STRESS RESPONSE REGULATOR PROTEIN 1"/>
    <property type="match status" value="1"/>
</dbReference>
<proteinExistence type="predicted"/>
<evidence type="ECO:0000313" key="4">
    <source>
        <dbReference type="EMBL" id="PSL21948.1"/>
    </source>
</evidence>
<dbReference type="OrthoDB" id="7831674at2"/>
<feature type="domain" description="Response regulatory" evidence="3">
    <location>
        <begin position="23"/>
        <end position="136"/>
    </location>
</feature>
<dbReference type="GO" id="GO:0000160">
    <property type="term" value="P:phosphorelay signal transduction system"/>
    <property type="evidence" value="ECO:0007669"/>
    <property type="project" value="InterPro"/>
</dbReference>
<dbReference type="CDD" id="cd00156">
    <property type="entry name" value="REC"/>
    <property type="match status" value="1"/>
</dbReference>
<dbReference type="Pfam" id="PF00072">
    <property type="entry name" value="Response_reg"/>
    <property type="match status" value="1"/>
</dbReference>
<dbReference type="Proteomes" id="UP000240418">
    <property type="component" value="Unassembled WGS sequence"/>
</dbReference>
<dbReference type="SUPFAM" id="SSF52172">
    <property type="entry name" value="CheY-like"/>
    <property type="match status" value="1"/>
</dbReference>
<evidence type="ECO:0000259" key="3">
    <source>
        <dbReference type="PROSITE" id="PS50110"/>
    </source>
</evidence>
<dbReference type="EMBL" id="PYGJ01000001">
    <property type="protein sequence ID" value="PSL21948.1"/>
    <property type="molecule type" value="Genomic_DNA"/>
</dbReference>
<dbReference type="InterPro" id="IPR050595">
    <property type="entry name" value="Bact_response_regulator"/>
</dbReference>
<keyword evidence="1 2" id="KW-0597">Phosphoprotein</keyword>
<comment type="caution">
    <text evidence="4">The sequence shown here is derived from an EMBL/GenBank/DDBJ whole genome shotgun (WGS) entry which is preliminary data.</text>
</comment>
<gene>
    <name evidence="4" type="ORF">CLV88_101372</name>
</gene>
<evidence type="ECO:0000256" key="2">
    <source>
        <dbReference type="PROSITE-ProRule" id="PRU00169"/>
    </source>
</evidence>
<dbReference type="SMART" id="SM00448">
    <property type="entry name" value="REC"/>
    <property type="match status" value="1"/>
</dbReference>
<dbReference type="RefSeq" id="WP_106606662.1">
    <property type="nucleotide sequence ID" value="NZ_PYGJ01000001.1"/>
</dbReference>
<organism evidence="4 5">
    <name type="scientific">Shimia abyssi</name>
    <dbReference type="NCBI Taxonomy" id="1662395"/>
    <lineage>
        <taxon>Bacteria</taxon>
        <taxon>Pseudomonadati</taxon>
        <taxon>Pseudomonadota</taxon>
        <taxon>Alphaproteobacteria</taxon>
        <taxon>Rhodobacterales</taxon>
        <taxon>Roseobacteraceae</taxon>
    </lineage>
</organism>
<dbReference type="InterPro" id="IPR001789">
    <property type="entry name" value="Sig_transdc_resp-reg_receiver"/>
</dbReference>
<feature type="modified residue" description="4-aspartylphosphate" evidence="2">
    <location>
        <position position="72"/>
    </location>
</feature>
<reference evidence="4 5" key="1">
    <citation type="submission" date="2018-03" db="EMBL/GenBank/DDBJ databases">
        <title>Genomic Encyclopedia of Archaeal and Bacterial Type Strains, Phase II (KMG-II): from individual species to whole genera.</title>
        <authorList>
            <person name="Goeker M."/>
        </authorList>
    </citation>
    <scope>NUCLEOTIDE SEQUENCE [LARGE SCALE GENOMIC DNA]</scope>
    <source>
        <strain evidence="4 5">DSM 100673</strain>
    </source>
</reference>
<name>A0A2P8FJR9_9RHOB</name>
<dbReference type="PANTHER" id="PTHR44591:SF3">
    <property type="entry name" value="RESPONSE REGULATORY DOMAIN-CONTAINING PROTEIN"/>
    <property type="match status" value="1"/>
</dbReference>
<dbReference type="Gene3D" id="3.40.50.2300">
    <property type="match status" value="1"/>
</dbReference>